<comment type="caution">
    <text evidence="8">The sequence shown here is derived from an EMBL/GenBank/DDBJ whole genome shotgun (WGS) entry which is preliminary data.</text>
</comment>
<evidence type="ECO:0000256" key="6">
    <source>
        <dbReference type="ARBA" id="ARBA00023194"/>
    </source>
</evidence>
<dbReference type="PROSITE" id="PS50075">
    <property type="entry name" value="CARRIER"/>
    <property type="match status" value="2"/>
</dbReference>
<dbReference type="Proteomes" id="UP000603463">
    <property type="component" value="Unassembled WGS sequence"/>
</dbReference>
<dbReference type="InterPro" id="IPR045851">
    <property type="entry name" value="AMP-bd_C_sf"/>
</dbReference>
<dbReference type="FunFam" id="1.10.1200.10:FF:000005">
    <property type="entry name" value="Nonribosomal peptide synthetase 1"/>
    <property type="match status" value="1"/>
</dbReference>
<evidence type="ECO:0000313" key="9">
    <source>
        <dbReference type="EMBL" id="NKW40896.1"/>
    </source>
</evidence>
<dbReference type="GO" id="GO:0031177">
    <property type="term" value="F:phosphopantetheine binding"/>
    <property type="evidence" value="ECO:0007669"/>
    <property type="project" value="InterPro"/>
</dbReference>
<dbReference type="GO" id="GO:0003824">
    <property type="term" value="F:catalytic activity"/>
    <property type="evidence" value="ECO:0007669"/>
    <property type="project" value="InterPro"/>
</dbReference>
<dbReference type="SUPFAM" id="SSF47336">
    <property type="entry name" value="ACP-like"/>
    <property type="match status" value="2"/>
</dbReference>
<evidence type="ECO:0000256" key="5">
    <source>
        <dbReference type="ARBA" id="ARBA00022737"/>
    </source>
</evidence>
<dbReference type="Pfam" id="PF13193">
    <property type="entry name" value="AMP-binding_C"/>
    <property type="match status" value="2"/>
</dbReference>
<dbReference type="InterPro" id="IPR010071">
    <property type="entry name" value="AA_adenyl_dom"/>
</dbReference>
<dbReference type="GO" id="GO:0017000">
    <property type="term" value="P:antibiotic biosynthetic process"/>
    <property type="evidence" value="ECO:0007669"/>
    <property type="project" value="UniProtKB-KW"/>
</dbReference>
<dbReference type="PROSITE" id="PS00012">
    <property type="entry name" value="PHOSPHOPANTETHEINE"/>
    <property type="match status" value="1"/>
</dbReference>
<keyword evidence="3" id="KW-0596">Phosphopantetheine</keyword>
<dbReference type="InterPro" id="IPR023213">
    <property type="entry name" value="CAT-like_dom_sf"/>
</dbReference>
<dbReference type="GO" id="GO:0005737">
    <property type="term" value="C:cytoplasm"/>
    <property type="evidence" value="ECO:0007669"/>
    <property type="project" value="TreeGrafter"/>
</dbReference>
<dbReference type="InterPro" id="IPR020806">
    <property type="entry name" value="PKS_PP-bd"/>
</dbReference>
<dbReference type="GO" id="GO:0043041">
    <property type="term" value="P:amino acid activation for nonribosomal peptide biosynthetic process"/>
    <property type="evidence" value="ECO:0007669"/>
    <property type="project" value="TreeGrafter"/>
</dbReference>
<dbReference type="SMART" id="SM00823">
    <property type="entry name" value="PKS_PP"/>
    <property type="match status" value="2"/>
</dbReference>
<gene>
    <name evidence="8" type="ORF">GS882_21070</name>
    <name evidence="9" type="ORF">GS947_04525</name>
</gene>
<dbReference type="InterPro" id="IPR020845">
    <property type="entry name" value="AMP-binding_CS"/>
</dbReference>
<reference evidence="8" key="1">
    <citation type="journal article" date="2020" name="Environ. Microbiol.">
        <title>The novel and transferable erm(51) gene confers Macrolides, Lincosamides, and Streptogramins B (MLSB) resistance to clonal Rhodococcus equi in the environment.</title>
        <authorList>
            <person name="Huber L."/>
            <person name="Giguere S."/>
            <person name="Slovis N.M."/>
            <person name="Alvarez-Narvaez S."/>
            <person name="Hart K.A."/>
            <person name="Greiter M."/>
            <person name="Morris E.R.A."/>
            <person name="Cohen N.D."/>
        </authorList>
    </citation>
    <scope>NUCLEOTIDE SEQUENCE</scope>
    <source>
        <strain evidence="8">Lh_116_1</strain>
        <strain evidence="9">Lh_16_1</strain>
    </source>
</reference>
<dbReference type="PROSITE" id="PS00455">
    <property type="entry name" value="AMP_BINDING"/>
    <property type="match status" value="2"/>
</dbReference>
<dbReference type="FunFam" id="1.10.1200.10:FF:000016">
    <property type="entry name" value="Non-ribosomal peptide synthase"/>
    <property type="match status" value="1"/>
</dbReference>
<dbReference type="SUPFAM" id="SSF52777">
    <property type="entry name" value="CoA-dependent acyltransferases"/>
    <property type="match status" value="8"/>
</dbReference>
<dbReference type="EMBL" id="WVBC01000034">
    <property type="protein sequence ID" value="NKT80572.1"/>
    <property type="molecule type" value="Genomic_DNA"/>
</dbReference>
<feature type="domain" description="Carrier" evidence="7">
    <location>
        <begin position="974"/>
        <end position="1048"/>
    </location>
</feature>
<dbReference type="Gene3D" id="3.30.559.10">
    <property type="entry name" value="Chloramphenicol acetyltransferase-like domain"/>
    <property type="match status" value="4"/>
</dbReference>
<evidence type="ECO:0000259" key="7">
    <source>
        <dbReference type="PROSITE" id="PS50075"/>
    </source>
</evidence>
<accession>A0A9Q4ZU77</accession>
<dbReference type="CDD" id="cd05930">
    <property type="entry name" value="A_NRPS"/>
    <property type="match status" value="2"/>
</dbReference>
<dbReference type="Pfam" id="PF00550">
    <property type="entry name" value="PP-binding"/>
    <property type="match status" value="2"/>
</dbReference>
<dbReference type="FunFam" id="3.40.50.980:FF:000001">
    <property type="entry name" value="Non-ribosomal peptide synthetase"/>
    <property type="match status" value="2"/>
</dbReference>
<dbReference type="CDD" id="cd19543">
    <property type="entry name" value="DCL_NRPS"/>
    <property type="match status" value="2"/>
</dbReference>
<dbReference type="Gene3D" id="2.30.38.10">
    <property type="entry name" value="Luciferase, Domain 3"/>
    <property type="match status" value="2"/>
</dbReference>
<proteinExistence type="inferred from homology"/>
<dbReference type="InterPro" id="IPR009081">
    <property type="entry name" value="PP-bd_ACP"/>
</dbReference>
<dbReference type="InterPro" id="IPR010060">
    <property type="entry name" value="NRPS_synth"/>
</dbReference>
<dbReference type="EMBL" id="WVDC01000001">
    <property type="protein sequence ID" value="NKW40896.1"/>
    <property type="molecule type" value="Genomic_DNA"/>
</dbReference>
<dbReference type="FunFam" id="2.30.38.10:FF:000001">
    <property type="entry name" value="Non-ribosomal peptide synthetase PvdI"/>
    <property type="match status" value="1"/>
</dbReference>
<feature type="domain" description="Carrier" evidence="7">
    <location>
        <begin position="2514"/>
        <end position="2588"/>
    </location>
</feature>
<dbReference type="Gene3D" id="1.10.1200.10">
    <property type="entry name" value="ACP-like"/>
    <property type="match status" value="2"/>
</dbReference>
<dbReference type="PANTHER" id="PTHR45527">
    <property type="entry name" value="NONRIBOSOMAL PEPTIDE SYNTHETASE"/>
    <property type="match status" value="1"/>
</dbReference>
<dbReference type="Gene3D" id="3.30.300.30">
    <property type="match status" value="2"/>
</dbReference>
<dbReference type="GO" id="GO:0008610">
    <property type="term" value="P:lipid biosynthetic process"/>
    <property type="evidence" value="ECO:0007669"/>
    <property type="project" value="UniProtKB-ARBA"/>
</dbReference>
<comment type="cofactor">
    <cofactor evidence="1">
        <name>pantetheine 4'-phosphate</name>
        <dbReference type="ChEBI" id="CHEBI:47942"/>
    </cofactor>
</comment>
<evidence type="ECO:0000313" key="10">
    <source>
        <dbReference type="Proteomes" id="UP000603463"/>
    </source>
</evidence>
<dbReference type="InterPro" id="IPR001242">
    <property type="entry name" value="Condensation_dom"/>
</dbReference>
<evidence type="ECO:0000313" key="8">
    <source>
        <dbReference type="EMBL" id="NKT80572.1"/>
    </source>
</evidence>
<keyword evidence="6" id="KW-0045">Antibiotic biosynthesis</keyword>
<comment type="similarity">
    <text evidence="2">Belongs to the ATP-dependent AMP-binding enzyme family.</text>
</comment>
<dbReference type="InterPro" id="IPR036736">
    <property type="entry name" value="ACP-like_sf"/>
</dbReference>
<dbReference type="NCBIfam" id="TIGR01720">
    <property type="entry name" value="NRPS-para261"/>
    <property type="match status" value="1"/>
</dbReference>
<dbReference type="InterPro" id="IPR006162">
    <property type="entry name" value="Ppantetheine_attach_site"/>
</dbReference>
<evidence type="ECO:0000256" key="4">
    <source>
        <dbReference type="ARBA" id="ARBA00022553"/>
    </source>
</evidence>
<dbReference type="Pfam" id="PF00501">
    <property type="entry name" value="AMP-binding"/>
    <property type="match status" value="2"/>
</dbReference>
<dbReference type="SUPFAM" id="SSF56801">
    <property type="entry name" value="Acetyl-CoA synthetase-like"/>
    <property type="match status" value="2"/>
</dbReference>
<protein>
    <submittedName>
        <fullName evidence="8">Non-ribosomal peptide synthetase</fullName>
    </submittedName>
</protein>
<keyword evidence="4" id="KW-0597">Phosphoprotein</keyword>
<dbReference type="InterPro" id="IPR025110">
    <property type="entry name" value="AMP-bd_C"/>
</dbReference>
<sequence>MSKLEDVVPLSPLQQGLHYLSTVAAPSETEHDEPQVDPDAYTVQSVLRLTGDVDARRLHASVQALLDRHAALRTCFRPRKDGRVAGLVVKDIEVPWRSVDLSSTADPEAALAALLDTDLHTWFDLTDPPLVRWTLIRLAADDVRLLLTAHHTVVDGWSTPILVRELLEIYAAGGSAAALPAVRPYRDYLAWLGRQDHDAARELWRQTLDGLDGPTLVAPPGSTRDAQGTAVIDVEIPADLTELLTGLARDTGVTLNTVLQTGWALLLAGLVGRHDIVFGATVSGRPADLPGVESMVGLFINTVPVRVRLDPAATVAETLRRVQTEQARTLDHQYLGLAEVQRETGLGELFDTLTIFESYPVDRDALDRAQRAGGVGIAGVDAVDATNYPLVLTAGVADRLIIRLDYRPSLFAAADIATLGRRLVTILSALASGSQTRVAALAALSPSETRALGTWSTTPAAEPSGIVTDLLSHRDPAVPAVICDGEQRTFGELVSNSAQLARLLIGSGVGPDVRVGLALPRSAAMVEAVTAVLSAGGAYLPLDPSYPADRLAHMVADSRPAVVLTTAAVAASLGGVFTQSRIVILDDPQVRDAVSRQSTRPVTDSDRIAPLRPANAAYVIYTSGSTGLPKGVIVTHSNLSDLHAAQRETMMPVVSERPRRVLLTYPFAFDSAVASLTWLFDGHTLHLLPDDRRTDADYIVDYVRTRRIDHVDCVPALMNQLLDAGLLDTAAHVPAQLTVGGEAVSQTLWRRLGSASERGVTAFNCYGPTECTVDATASRISGDAVVIGGPTPGTRVYVLDRWLRPTPPGADGELYVAGGGVARGYHDRPALTGSRFVADPFGAAGERMYRTGDVVRWTPDGVLEFAGRADDQVKIRGYRVELGEIESVLAAASGAGEAVVAAHTDDRGVTRLVGYVIAEVDPGAVRATMSERLPDYMVPTAIVPLRTFPLTANGKVDRKSLPEPDFGALVGSGEPRTETEAMLAAVVAEVLGLDRVGVDDDFFTLGGDSIVSIQLVTRARAADVRITARQVFELRTVAALAAAHDTPADTLGDSRVTAAATGDVPATPIVRDTVAHGVPLDRFAQSRLLVAPDALSEPALRSAVAALLTTHHMLRSVFTVVDGHPQWEVPEQIPETSALVRRVAVAGSSWPEVFAAERERAYRALRPDAGVMVQVVWFDFGPGRAGRVFVAVHHLVVDGVSWRILVPDLATGVEQALRGETVALADAGTSFRDWAVGLTEAVESDRIRGALPLWREISTASEPALGMRALDPSRDTVASARSIEVRVPPALTRSVLTTVPAAYRAGVADVLLTALGLAVAGERGGDRVRVHLEGHGREEHVVAGTDLSRTVGWFTSLYPAVLDLTGVDVAGALSGTEDAGIALAQVKDSLRRIPDSGIGFGMLRRLGETAGRLDGCRAPDVMFNYLGRLTLGEESGGAWTGAPESGALGGAVHPATPLEHVLDVNAVTEDGADGPELVCEFTAADGILDGAAVSRIAARWIDALRALSEHTSALPTATRTAADLTYRGLEYPELRSLADRLGPVEDVVPLTPLQRGLFFLAELDADSDVYAMQTVLDLRGDLDRDALRRSADALLARHATLRTGFRASAAGEPIGVVLEAPELVWAEVDLTDLPEVQARERSAAVVARDRVTRFDVGAAPLLRFTLIRLAPRLHRLVFAAHHLLLDGWSSPLVMRELFTLYGAGADVAVLPPVQPFTDYLAWLSEQDTDAALQRWNDVLDGVTEPTLVAPAGSSLRADLPGEHSIAVPDGLAAALQRRSRDLGVTVNTVVQAAWGLLLGHRLDRDDVVFGAVVSGRVPHVAGIETMIGLFINTVPVRTTLRPGERTDEFLRRAQDLQNRTLDDQYVGLADIQRRVGIGELFDTLLVFESYPIDTEALARAQRSGGLEVSDVRGHDATNFPLVLVAALDEELTLTLEYQQSLFDGTDVEVLGQRLVRVLEQLAAPDTSTVARVDPLSDVERGLSVGDRAATVPAPATGCSTVAELLAARVAASPGTTAIVFGDSRLTFGELGAASARLARLLIASGVGPDTVVGLALPRSERMVVAIFAVIAAGGAYVPMDPSYPADRLAHMVADATPTVVVTDGTVRAALDAVLRGTAVTVLDDPEVEAALAVLPDAPVSDADRLAPLRPDHCVYVIYTSGSTGRPKGVAVTHANLLNLFESHRADLYRPTVEATGRECVGVGHAWSFSFDASWQPTLWLLDGHTVHVFDEDTMRDPEAMTDYVVDHGLDFLEVTPSFLDRMLAAGLFDREHRPATVGFGGEAVNPASWQRLRELTDGRAFNLYGPTECTVDALVGQVTDADEPCLGRAVHGGRAYVLDRWLRPVPAGGTGELYLAGSGVARGYLGRPDLTGARFVADPFGAAGERMYRTGDTVRRGAGTLEFLGRGDDQVKIRGFRVELGEVEAALAAVHGVRDAVVVAHTDTRGVVRLVGYVTPDGHVDPAAARAVAAERLPDYMVPAVVLVLAEFPVTANGKIDRKSLPEPDFGALVGSGEPRTDTEAMLAAVVADVLGLDRVGIDDDFFALGGDSIVSIQLVTRCRAARLAVTARQVFELRTVAALAAACEQTPDPGRNEAAAALAAIAATGEVVPTPIVWEAVHWGTDLGRFSQARLLVAPDGLTVEVLEAAVAGLLTTHPMLRSRFAVVDGVPEWSVPERLPDASQVVRRVDVSGCSDREWGDVFAAEREYTYAALRPADGIMAQVVWFDFGPGRQDRVFVAVNHLVVDGVSWRILVPDLATAVAQAHNGEPVALAGAGTSFRAWTRGLVDAARSERIAATATYWQRVVDAREPALGVRPLDPALDTVSTLRSVKRVLPTEVTTRALGGGAVDETLLTALALAVAKVRGGDTVRVELEGHGREEQVVPGANVDRTVGWFTSMYPVAFDLGGVAVDEVLAGDVPADEASARVRAALRAVPDNGIGFGILRRLTGEDPFTGYTRPQIVFNYLGRMTLGEQNGGPWSGAPEGVALGGSVDSATPLDHILQVDAVVEDTADGPILDCQFAASEVLDDATLDAIASAWEQAMSALLGVATHAVP</sequence>
<dbReference type="Proteomes" id="UP000608063">
    <property type="component" value="Unassembled WGS sequence"/>
</dbReference>
<evidence type="ECO:0000256" key="2">
    <source>
        <dbReference type="ARBA" id="ARBA00006432"/>
    </source>
</evidence>
<dbReference type="GO" id="GO:0072330">
    <property type="term" value="P:monocarboxylic acid biosynthetic process"/>
    <property type="evidence" value="ECO:0007669"/>
    <property type="project" value="UniProtKB-ARBA"/>
</dbReference>
<evidence type="ECO:0000256" key="1">
    <source>
        <dbReference type="ARBA" id="ARBA00001957"/>
    </source>
</evidence>
<dbReference type="Gene3D" id="3.30.559.30">
    <property type="entry name" value="Nonribosomal peptide synthetase, condensation domain"/>
    <property type="match status" value="4"/>
</dbReference>
<dbReference type="Gene3D" id="3.40.50.980">
    <property type="match status" value="4"/>
</dbReference>
<dbReference type="FunFam" id="3.30.300.30:FF:000010">
    <property type="entry name" value="Enterobactin synthetase component F"/>
    <property type="match status" value="2"/>
</dbReference>
<name>A0A9Q4ZU77_RHOHA</name>
<dbReference type="PANTHER" id="PTHR45527:SF1">
    <property type="entry name" value="FATTY ACID SYNTHASE"/>
    <property type="match status" value="1"/>
</dbReference>
<dbReference type="InterPro" id="IPR000873">
    <property type="entry name" value="AMP-dep_synth/lig_dom"/>
</dbReference>
<dbReference type="NCBIfam" id="TIGR01733">
    <property type="entry name" value="AA-adenyl-dom"/>
    <property type="match status" value="2"/>
</dbReference>
<dbReference type="Pfam" id="PF00668">
    <property type="entry name" value="Condensation"/>
    <property type="match status" value="4"/>
</dbReference>
<keyword evidence="5" id="KW-0677">Repeat</keyword>
<evidence type="ECO:0000256" key="3">
    <source>
        <dbReference type="ARBA" id="ARBA00022450"/>
    </source>
</evidence>
<dbReference type="RefSeq" id="WP_084961320.1">
    <property type="nucleotide sequence ID" value="NZ_CP095477.1"/>
</dbReference>
<dbReference type="GO" id="GO:0044550">
    <property type="term" value="P:secondary metabolite biosynthetic process"/>
    <property type="evidence" value="ECO:0007669"/>
    <property type="project" value="TreeGrafter"/>
</dbReference>
<organism evidence="8 10">
    <name type="scientific">Rhodococcus hoagii</name>
    <name type="common">Corynebacterium equii</name>
    <dbReference type="NCBI Taxonomy" id="43767"/>
    <lineage>
        <taxon>Bacteria</taxon>
        <taxon>Bacillati</taxon>
        <taxon>Actinomycetota</taxon>
        <taxon>Actinomycetes</taxon>
        <taxon>Mycobacteriales</taxon>
        <taxon>Nocardiaceae</taxon>
        <taxon>Prescottella</taxon>
    </lineage>
</organism>